<evidence type="ECO:0000256" key="3">
    <source>
        <dbReference type="ARBA" id="ARBA00010617"/>
    </source>
</evidence>
<dbReference type="PANTHER" id="PTHR24305:SF166">
    <property type="entry name" value="CYTOCHROME P450 12A4, MITOCHONDRIAL-RELATED"/>
    <property type="match status" value="1"/>
</dbReference>
<sequence>MGFSEFFFAGLLAWFFYQATWGKKTALSDVAGPPRESWLRGNTQRLFRDALDYNLWLSRTYGAAVKMCTLFGREALYLSDPLALHHVFVKDQQAFDANDAFIQSNLLLFGEGLIGTLGEQHRKQRKMLNPVFSVSNLREILPIIHPIATEMASVFTKQIPTDGTPTEIDVMPWLSRGAQEYISQACFGWTFNALDLNKRNTYSEAARRYTPAALRVSWLRPYVPFIVRAIPLSIRTMLLDWYPGEDMKDFVYILDIMHQTSKHIFEEKKKSLEGDSAEKDSVATPGRSEGDLGPVMQGKDIMSILLKANASSDKADRMTDSEIISQMSTLLFAGFETTTYAVSRILCVLASHPEAQARIRTEVKAAKEKYLAEGRSSAATWQDVSLSYDDLMALPYLDAVIRETLRVYPPSSVHFRVALQDTTLPLQYPVKSIDGKPITSIPVEKGTQILVSIIASNHNKDIWGADASEWKPERWLKTADQTTSKELTDSVKYPGVYNGMMTFLGGPRACIGFKFSEMEAKQVLATLLPRLHFAPPSAVDERGNKKEVYWMMSGPQIPVVRPPFGDGTTAQVPLDVRLARDEDFAETSDDEDLIRL</sequence>
<dbReference type="SUPFAM" id="SSF48264">
    <property type="entry name" value="Cytochrome P450"/>
    <property type="match status" value="1"/>
</dbReference>
<evidence type="ECO:0000313" key="13">
    <source>
        <dbReference type="Proteomes" id="UP000703269"/>
    </source>
</evidence>
<dbReference type="GO" id="GO:0005506">
    <property type="term" value="F:iron ion binding"/>
    <property type="evidence" value="ECO:0007669"/>
    <property type="project" value="InterPro"/>
</dbReference>
<dbReference type="OrthoDB" id="1470350at2759"/>
<keyword evidence="8" id="KW-0503">Monooxygenase</keyword>
<feature type="compositionally biased region" description="Basic and acidic residues" evidence="10">
    <location>
        <begin position="269"/>
        <end position="281"/>
    </location>
</feature>
<dbReference type="Proteomes" id="UP000703269">
    <property type="component" value="Unassembled WGS sequence"/>
</dbReference>
<dbReference type="GO" id="GO:0020037">
    <property type="term" value="F:heme binding"/>
    <property type="evidence" value="ECO:0007669"/>
    <property type="project" value="InterPro"/>
</dbReference>
<keyword evidence="7 9" id="KW-0408">Iron</keyword>
<dbReference type="InterPro" id="IPR002401">
    <property type="entry name" value="Cyt_P450_E_grp-I"/>
</dbReference>
<dbReference type="Pfam" id="PF00067">
    <property type="entry name" value="p450"/>
    <property type="match status" value="1"/>
</dbReference>
<dbReference type="PRINTS" id="PR00385">
    <property type="entry name" value="P450"/>
</dbReference>
<evidence type="ECO:0000256" key="11">
    <source>
        <dbReference type="SAM" id="SignalP"/>
    </source>
</evidence>
<gene>
    <name evidence="12" type="ORF">PsYK624_015240</name>
</gene>
<dbReference type="EMBL" id="BPQB01000002">
    <property type="protein sequence ID" value="GJE85445.1"/>
    <property type="molecule type" value="Genomic_DNA"/>
</dbReference>
<comment type="cofactor">
    <cofactor evidence="1 9">
        <name>heme</name>
        <dbReference type="ChEBI" id="CHEBI:30413"/>
    </cofactor>
</comment>
<accession>A0A9P3G002</accession>
<keyword evidence="6" id="KW-0560">Oxidoreductase</keyword>
<dbReference type="Gene3D" id="1.10.630.10">
    <property type="entry name" value="Cytochrome P450"/>
    <property type="match status" value="1"/>
</dbReference>
<dbReference type="InterPro" id="IPR050121">
    <property type="entry name" value="Cytochrome_P450_monoxygenase"/>
</dbReference>
<evidence type="ECO:0000313" key="12">
    <source>
        <dbReference type="EMBL" id="GJE85445.1"/>
    </source>
</evidence>
<dbReference type="PANTHER" id="PTHR24305">
    <property type="entry name" value="CYTOCHROME P450"/>
    <property type="match status" value="1"/>
</dbReference>
<protein>
    <submittedName>
        <fullName evidence="12">Cytochrome P450</fullName>
    </submittedName>
</protein>
<dbReference type="InterPro" id="IPR001128">
    <property type="entry name" value="Cyt_P450"/>
</dbReference>
<evidence type="ECO:0000256" key="1">
    <source>
        <dbReference type="ARBA" id="ARBA00001971"/>
    </source>
</evidence>
<comment type="pathway">
    <text evidence="2">Secondary metabolite biosynthesis.</text>
</comment>
<keyword evidence="13" id="KW-1185">Reference proteome</keyword>
<dbReference type="AlphaFoldDB" id="A0A9P3G002"/>
<proteinExistence type="inferred from homology"/>
<comment type="caution">
    <text evidence="12">The sequence shown here is derived from an EMBL/GenBank/DDBJ whole genome shotgun (WGS) entry which is preliminary data.</text>
</comment>
<dbReference type="GO" id="GO:0004497">
    <property type="term" value="F:monooxygenase activity"/>
    <property type="evidence" value="ECO:0007669"/>
    <property type="project" value="UniProtKB-KW"/>
</dbReference>
<organism evidence="12 13">
    <name type="scientific">Phanerochaete sordida</name>
    <dbReference type="NCBI Taxonomy" id="48140"/>
    <lineage>
        <taxon>Eukaryota</taxon>
        <taxon>Fungi</taxon>
        <taxon>Dikarya</taxon>
        <taxon>Basidiomycota</taxon>
        <taxon>Agaricomycotina</taxon>
        <taxon>Agaricomycetes</taxon>
        <taxon>Polyporales</taxon>
        <taxon>Phanerochaetaceae</taxon>
        <taxon>Phanerochaete</taxon>
    </lineage>
</organism>
<evidence type="ECO:0000256" key="6">
    <source>
        <dbReference type="ARBA" id="ARBA00023002"/>
    </source>
</evidence>
<evidence type="ECO:0000256" key="7">
    <source>
        <dbReference type="ARBA" id="ARBA00023004"/>
    </source>
</evidence>
<reference evidence="12 13" key="1">
    <citation type="submission" date="2021-08" db="EMBL/GenBank/DDBJ databases">
        <title>Draft Genome Sequence of Phanerochaete sordida strain YK-624.</title>
        <authorList>
            <person name="Mori T."/>
            <person name="Dohra H."/>
            <person name="Suzuki T."/>
            <person name="Kawagishi H."/>
            <person name="Hirai H."/>
        </authorList>
    </citation>
    <scope>NUCLEOTIDE SEQUENCE [LARGE SCALE GENOMIC DNA]</scope>
    <source>
        <strain evidence="12 13">YK-624</strain>
    </source>
</reference>
<comment type="similarity">
    <text evidence="3">Belongs to the cytochrome P450 family.</text>
</comment>
<feature type="region of interest" description="Disordered" evidence="10">
    <location>
        <begin position="269"/>
        <end position="291"/>
    </location>
</feature>
<evidence type="ECO:0000256" key="2">
    <source>
        <dbReference type="ARBA" id="ARBA00005179"/>
    </source>
</evidence>
<dbReference type="CDD" id="cd11069">
    <property type="entry name" value="CYP_FUM15-like"/>
    <property type="match status" value="1"/>
</dbReference>
<feature type="signal peptide" evidence="11">
    <location>
        <begin position="1"/>
        <end position="22"/>
    </location>
</feature>
<feature type="chain" id="PRO_5040238043" evidence="11">
    <location>
        <begin position="23"/>
        <end position="596"/>
    </location>
</feature>
<keyword evidence="11" id="KW-0732">Signal</keyword>
<dbReference type="PRINTS" id="PR00463">
    <property type="entry name" value="EP450I"/>
</dbReference>
<name>A0A9P3G002_9APHY</name>
<keyword evidence="4 9" id="KW-0349">Heme</keyword>
<evidence type="ECO:0000256" key="5">
    <source>
        <dbReference type="ARBA" id="ARBA00022723"/>
    </source>
</evidence>
<evidence type="ECO:0000256" key="8">
    <source>
        <dbReference type="ARBA" id="ARBA00023033"/>
    </source>
</evidence>
<dbReference type="InterPro" id="IPR036396">
    <property type="entry name" value="Cyt_P450_sf"/>
</dbReference>
<evidence type="ECO:0000256" key="9">
    <source>
        <dbReference type="PIRSR" id="PIRSR602401-1"/>
    </source>
</evidence>
<dbReference type="GO" id="GO:0016705">
    <property type="term" value="F:oxidoreductase activity, acting on paired donors, with incorporation or reduction of molecular oxygen"/>
    <property type="evidence" value="ECO:0007669"/>
    <property type="project" value="InterPro"/>
</dbReference>
<evidence type="ECO:0000256" key="10">
    <source>
        <dbReference type="SAM" id="MobiDB-lite"/>
    </source>
</evidence>
<feature type="binding site" description="axial binding residue" evidence="9">
    <location>
        <position position="510"/>
    </location>
    <ligand>
        <name>heme</name>
        <dbReference type="ChEBI" id="CHEBI:30413"/>
    </ligand>
    <ligandPart>
        <name>Fe</name>
        <dbReference type="ChEBI" id="CHEBI:18248"/>
    </ligandPart>
</feature>
<keyword evidence="5 9" id="KW-0479">Metal-binding</keyword>
<evidence type="ECO:0000256" key="4">
    <source>
        <dbReference type="ARBA" id="ARBA00022617"/>
    </source>
</evidence>